<sequence length="427" mass="47758">MYGNSPASSRQRAQRTLAKAKARPSRVSLTLILLVLLATTGLLGWFGIADFVGALTFAGRITGAVLIAVAFTTLLGAFAAADHWLSHRFDYSGLVALIGAFAAALSNLLILAEILKDGDSALFKALFSALTAGSAWAVLAVCRTSVVIPAPKRVAATLVVTTVIAVANFGYQNLYQPSQREVRPVIRLTVGKPMTNPDRKAFSLPVDITIENRSEAAFYVLGTEFHAMAERVPLSSHDRLRQQWRSDSEQWANFQEVNPVSRREMHQPGELVSAQPWMPWGRWVYASDTFSSRVVVQLPVDTQYDQLAFYASAHLTRKDRARLENLHIDGYSWRGAQVPQWLNKKDFDSIVYKSRIHENNVIDERTREPRYMTVYWRFGAHGVNILETISTENGKDESQESVEGRYGVRLVETGPVERPLWDIKNQH</sequence>
<dbReference type="RefSeq" id="WP_234339974.1">
    <property type="nucleotide sequence ID" value="NZ_JBEXDP010000082.1"/>
</dbReference>
<evidence type="ECO:0000313" key="2">
    <source>
        <dbReference type="EMBL" id="MEU5710530.1"/>
    </source>
</evidence>
<gene>
    <name evidence="2" type="ORF">AB0H04_27265</name>
</gene>
<name>A0ABV3AG12_9ACTN</name>
<keyword evidence="3" id="KW-1185">Reference proteome</keyword>
<feature type="transmembrane region" description="Helical" evidence="1">
    <location>
        <begin position="121"/>
        <end position="142"/>
    </location>
</feature>
<organism evidence="2 3">
    <name type="scientific">Streptomyces flaveolus</name>
    <dbReference type="NCBI Taxonomy" id="67297"/>
    <lineage>
        <taxon>Bacteria</taxon>
        <taxon>Bacillati</taxon>
        <taxon>Actinomycetota</taxon>
        <taxon>Actinomycetes</taxon>
        <taxon>Kitasatosporales</taxon>
        <taxon>Streptomycetaceae</taxon>
        <taxon>Streptomyces</taxon>
    </lineage>
</organism>
<keyword evidence="1" id="KW-0472">Membrane</keyword>
<feature type="transmembrane region" description="Helical" evidence="1">
    <location>
        <begin position="29"/>
        <end position="49"/>
    </location>
</feature>
<evidence type="ECO:0000313" key="3">
    <source>
        <dbReference type="Proteomes" id="UP001551011"/>
    </source>
</evidence>
<keyword evidence="1" id="KW-1133">Transmembrane helix</keyword>
<dbReference type="EMBL" id="JBFAEG010000021">
    <property type="protein sequence ID" value="MEU5710530.1"/>
    <property type="molecule type" value="Genomic_DNA"/>
</dbReference>
<reference evidence="2 3" key="1">
    <citation type="submission" date="2024-06" db="EMBL/GenBank/DDBJ databases">
        <title>The Natural Products Discovery Center: Release of the First 8490 Sequenced Strains for Exploring Actinobacteria Biosynthetic Diversity.</title>
        <authorList>
            <person name="Kalkreuter E."/>
            <person name="Kautsar S.A."/>
            <person name="Yang D."/>
            <person name="Bader C.D."/>
            <person name="Teijaro C.N."/>
            <person name="Fluegel L."/>
            <person name="Davis C.M."/>
            <person name="Simpson J.R."/>
            <person name="Lauterbach L."/>
            <person name="Steele A.D."/>
            <person name="Gui C."/>
            <person name="Meng S."/>
            <person name="Li G."/>
            <person name="Viehrig K."/>
            <person name="Ye F."/>
            <person name="Su P."/>
            <person name="Kiefer A.F."/>
            <person name="Nichols A."/>
            <person name="Cepeda A.J."/>
            <person name="Yan W."/>
            <person name="Fan B."/>
            <person name="Jiang Y."/>
            <person name="Adhikari A."/>
            <person name="Zheng C.-J."/>
            <person name="Schuster L."/>
            <person name="Cowan T.M."/>
            <person name="Smanski M.J."/>
            <person name="Chevrette M.G."/>
            <person name="De Carvalho L.P.S."/>
            <person name="Shen B."/>
        </authorList>
    </citation>
    <scope>NUCLEOTIDE SEQUENCE [LARGE SCALE GENOMIC DNA]</scope>
    <source>
        <strain evidence="2 3">NPDC020594</strain>
    </source>
</reference>
<keyword evidence="1" id="KW-0812">Transmembrane</keyword>
<comment type="caution">
    <text evidence="2">The sequence shown here is derived from an EMBL/GenBank/DDBJ whole genome shotgun (WGS) entry which is preliminary data.</text>
</comment>
<evidence type="ECO:0000256" key="1">
    <source>
        <dbReference type="SAM" id="Phobius"/>
    </source>
</evidence>
<feature type="transmembrane region" description="Helical" evidence="1">
    <location>
        <begin position="154"/>
        <end position="171"/>
    </location>
</feature>
<feature type="transmembrane region" description="Helical" evidence="1">
    <location>
        <begin position="61"/>
        <end position="81"/>
    </location>
</feature>
<proteinExistence type="predicted"/>
<feature type="transmembrane region" description="Helical" evidence="1">
    <location>
        <begin position="93"/>
        <end position="115"/>
    </location>
</feature>
<protein>
    <submittedName>
        <fullName evidence="2">Uncharacterized protein</fullName>
    </submittedName>
</protein>
<accession>A0ABV3AG12</accession>
<dbReference type="Proteomes" id="UP001551011">
    <property type="component" value="Unassembled WGS sequence"/>
</dbReference>